<protein>
    <submittedName>
        <fullName evidence="1">Uncharacterized protein</fullName>
    </submittedName>
</protein>
<name>A0A916PHS1_MYCTX</name>
<reference evidence="2" key="1">
    <citation type="submission" date="2015-03" db="EMBL/GenBank/DDBJ databases">
        <authorList>
            <consortium name="Pathogen Informatics"/>
        </authorList>
    </citation>
    <scope>NUCLEOTIDE SEQUENCE [LARGE SCALE GENOMIC DNA]</scope>
    <source>
        <strain evidence="2">N09902308</strain>
    </source>
</reference>
<dbReference type="Proteomes" id="UP000039021">
    <property type="component" value="Unassembled WGS sequence"/>
</dbReference>
<sequence>MLNRTYRATAISAALTRNGMRHPHCMNVGLLSPMV</sequence>
<organism evidence="1 2">
    <name type="scientific">Mycobacterium tuberculosis</name>
    <dbReference type="NCBI Taxonomy" id="1773"/>
    <lineage>
        <taxon>Bacteria</taxon>
        <taxon>Bacillati</taxon>
        <taxon>Actinomycetota</taxon>
        <taxon>Actinomycetes</taxon>
        <taxon>Mycobacteriales</taxon>
        <taxon>Mycobacteriaceae</taxon>
        <taxon>Mycobacterium</taxon>
        <taxon>Mycobacterium tuberculosis complex</taxon>
    </lineage>
</organism>
<evidence type="ECO:0000313" key="2">
    <source>
        <dbReference type="Proteomes" id="UP000039021"/>
    </source>
</evidence>
<comment type="caution">
    <text evidence="1">The sequence shown here is derived from an EMBL/GenBank/DDBJ whole genome shotgun (WGS) entry which is preliminary data.</text>
</comment>
<dbReference type="AlphaFoldDB" id="A0A916PHS1"/>
<proteinExistence type="predicted"/>
<dbReference type="EMBL" id="CSBK01005321">
    <property type="protein sequence ID" value="CPC57156.1"/>
    <property type="molecule type" value="Genomic_DNA"/>
</dbReference>
<evidence type="ECO:0000313" key="1">
    <source>
        <dbReference type="EMBL" id="CPC57156.1"/>
    </source>
</evidence>
<gene>
    <name evidence="1" type="ORF">ERS007739_05725</name>
</gene>
<accession>A0A916PHS1</accession>